<evidence type="ECO:0000313" key="3">
    <source>
        <dbReference type="Proteomes" id="UP001443914"/>
    </source>
</evidence>
<keyword evidence="3" id="KW-1185">Reference proteome</keyword>
<dbReference type="PANTHER" id="PTHR31569">
    <property type="entry name" value="SWIM-TYPE DOMAIN-CONTAINING PROTEIN"/>
    <property type="match status" value="1"/>
</dbReference>
<dbReference type="EMBL" id="JBDFQZ010000002">
    <property type="protein sequence ID" value="KAK9750102.1"/>
    <property type="molecule type" value="Genomic_DNA"/>
</dbReference>
<evidence type="ECO:0000259" key="1">
    <source>
        <dbReference type="Pfam" id="PF10551"/>
    </source>
</evidence>
<accession>A0AAW1MVD0</accession>
<dbReference type="InterPro" id="IPR018289">
    <property type="entry name" value="MULE_transposase_dom"/>
</dbReference>
<dbReference type="InterPro" id="IPR052579">
    <property type="entry name" value="Zinc_finger_SWIM"/>
</dbReference>
<reference evidence="2" key="1">
    <citation type="submission" date="2024-03" db="EMBL/GenBank/DDBJ databases">
        <title>WGS assembly of Saponaria officinalis var. Norfolk2.</title>
        <authorList>
            <person name="Jenkins J."/>
            <person name="Shu S."/>
            <person name="Grimwood J."/>
            <person name="Barry K."/>
            <person name="Goodstein D."/>
            <person name="Schmutz J."/>
            <person name="Leebens-Mack J."/>
            <person name="Osbourn A."/>
        </authorList>
    </citation>
    <scope>NUCLEOTIDE SEQUENCE [LARGE SCALE GENOMIC DNA]</scope>
    <source>
        <strain evidence="2">JIC</strain>
    </source>
</reference>
<feature type="domain" description="MULE transposase" evidence="1">
    <location>
        <begin position="18"/>
        <end position="110"/>
    </location>
</feature>
<dbReference type="Proteomes" id="UP001443914">
    <property type="component" value="Unassembled WGS sequence"/>
</dbReference>
<sequence length="321" mass="36850">MEHPEAVNLFRAYPSLFGIDYTYKTNLCGMPLVELIGVTPVGKNFTIAYALVETETTEGYTWVLEKLRSLLSDDVVPNAIVTDREKGLIAAKPIVFPDTYHLLCTFHIYNAVEARTREAVGDDDQVNVITYGRWAKVVDAGTEQQMLRAWDDLQVRWSRRAPRLIRYIAETWIVHKEKFCRCYTNKVTYFGNRATSRVEVAHVVLKDWLSSSNLSLDSIWTRINALLIGQHVEINKALQDSIGTQFHEHHGPLFSLLSGHVFKRALRLMHAEWTRGVTLGAGLVGDWGCIYRLTHGLMCIYELYELRSQDRRVHLDDIHIF</sequence>
<dbReference type="Pfam" id="PF10551">
    <property type="entry name" value="MULE"/>
    <property type="match status" value="1"/>
</dbReference>
<dbReference type="PANTHER" id="PTHR31569:SF4">
    <property type="entry name" value="SWIM-TYPE DOMAIN-CONTAINING PROTEIN"/>
    <property type="match status" value="1"/>
</dbReference>
<evidence type="ECO:0000313" key="2">
    <source>
        <dbReference type="EMBL" id="KAK9750102.1"/>
    </source>
</evidence>
<dbReference type="AlphaFoldDB" id="A0AAW1MVD0"/>
<proteinExistence type="predicted"/>
<comment type="caution">
    <text evidence="2">The sequence shown here is derived from an EMBL/GenBank/DDBJ whole genome shotgun (WGS) entry which is preliminary data.</text>
</comment>
<gene>
    <name evidence="2" type="ORF">RND81_02G173500</name>
</gene>
<name>A0AAW1MVD0_SAPOF</name>
<organism evidence="2 3">
    <name type="scientific">Saponaria officinalis</name>
    <name type="common">Common soapwort</name>
    <name type="synonym">Lychnis saponaria</name>
    <dbReference type="NCBI Taxonomy" id="3572"/>
    <lineage>
        <taxon>Eukaryota</taxon>
        <taxon>Viridiplantae</taxon>
        <taxon>Streptophyta</taxon>
        <taxon>Embryophyta</taxon>
        <taxon>Tracheophyta</taxon>
        <taxon>Spermatophyta</taxon>
        <taxon>Magnoliopsida</taxon>
        <taxon>eudicotyledons</taxon>
        <taxon>Gunneridae</taxon>
        <taxon>Pentapetalae</taxon>
        <taxon>Caryophyllales</taxon>
        <taxon>Caryophyllaceae</taxon>
        <taxon>Caryophylleae</taxon>
        <taxon>Saponaria</taxon>
    </lineage>
</organism>
<protein>
    <recommendedName>
        <fullName evidence="1">MULE transposase domain-containing protein</fullName>
    </recommendedName>
</protein>